<dbReference type="Proteomes" id="UP000293854">
    <property type="component" value="Unassembled WGS sequence"/>
</dbReference>
<dbReference type="GO" id="GO:0016787">
    <property type="term" value="F:hydrolase activity"/>
    <property type="evidence" value="ECO:0007669"/>
    <property type="project" value="UniProtKB-KW"/>
</dbReference>
<dbReference type="OrthoDB" id="9794717at2"/>
<name>A0A143PBB7_9STAP</name>
<evidence type="ECO:0000313" key="5">
    <source>
        <dbReference type="EMBL" id="RZI04001.1"/>
    </source>
</evidence>
<keyword evidence="2 5" id="KW-0378">Hydrolase</keyword>
<feature type="domain" description="Choloylglycine hydrolase/NAAA C-terminal" evidence="3">
    <location>
        <begin position="2"/>
        <end position="312"/>
    </location>
</feature>
<dbReference type="Proteomes" id="UP000595942">
    <property type="component" value="Chromosome"/>
</dbReference>
<dbReference type="EMBL" id="CP068073">
    <property type="protein sequence ID" value="QQS82568.1"/>
    <property type="molecule type" value="Genomic_DNA"/>
</dbReference>
<accession>A0A143PBB7</accession>
<dbReference type="KEGG" id="scv:A4G25_06625"/>
<reference evidence="4 7" key="2">
    <citation type="submission" date="2021-01" db="EMBL/GenBank/DDBJ databases">
        <title>FDA dAtabase for Regulatory Grade micrObial Sequences (FDA-ARGOS): Supporting development and validation of Infectious Disease Dx tests.</title>
        <authorList>
            <person name="Sproer C."/>
            <person name="Gronow S."/>
            <person name="Severitt S."/>
            <person name="Schroder I."/>
            <person name="Tallon L."/>
            <person name="Sadzewicz L."/>
            <person name="Zhao X."/>
            <person name="Boylan J."/>
            <person name="Ott S."/>
            <person name="Bowen H."/>
            <person name="Vavikolanu K."/>
            <person name="Mehta A."/>
            <person name="Aluvathingal J."/>
            <person name="Nadendla S."/>
            <person name="Lowell S."/>
            <person name="Myers T."/>
            <person name="Yan Y."/>
            <person name="Sichtig H."/>
        </authorList>
    </citation>
    <scope>NUCLEOTIDE SEQUENCE [LARGE SCALE GENOMIC DNA]</scope>
    <source>
        <strain evidence="4 7">FDAARGOS_1148</strain>
    </source>
</reference>
<dbReference type="RefSeq" id="WP_047131404.1">
    <property type="nucleotide sequence ID" value="NZ_CP015114.1"/>
</dbReference>
<dbReference type="GeneID" id="93727534"/>
<dbReference type="AlphaFoldDB" id="A0A143PBB7"/>
<keyword evidence="7" id="KW-1185">Reference proteome</keyword>
<evidence type="ECO:0000256" key="2">
    <source>
        <dbReference type="ARBA" id="ARBA00022801"/>
    </source>
</evidence>
<evidence type="ECO:0000313" key="4">
    <source>
        <dbReference type="EMBL" id="QQS82568.1"/>
    </source>
</evidence>
<dbReference type="InterPro" id="IPR029132">
    <property type="entry name" value="CBAH/NAAA_C"/>
</dbReference>
<reference evidence="5 6" key="1">
    <citation type="submission" date="2018-11" db="EMBL/GenBank/DDBJ databases">
        <title>Genomic profiling of Staphylococcus species from a Poultry farm system in KwaZulu-Natal, South Africa.</title>
        <authorList>
            <person name="Amoako D.G."/>
            <person name="Somboro A.M."/>
            <person name="Abia A.L.K."/>
            <person name="Bester L.A."/>
            <person name="Essack S.Y."/>
        </authorList>
    </citation>
    <scope>NUCLEOTIDE SEQUENCE [LARGE SCALE GENOMIC DNA]</scope>
    <source>
        <strain evidence="5 6">SA11</strain>
    </source>
</reference>
<dbReference type="PANTHER" id="PTHR35527:SF2">
    <property type="entry name" value="HYDROLASE"/>
    <property type="match status" value="1"/>
</dbReference>
<organism evidence="5 6">
    <name type="scientific">Staphylococcus condimenti</name>
    <dbReference type="NCBI Taxonomy" id="70255"/>
    <lineage>
        <taxon>Bacteria</taxon>
        <taxon>Bacillati</taxon>
        <taxon>Bacillota</taxon>
        <taxon>Bacilli</taxon>
        <taxon>Bacillales</taxon>
        <taxon>Staphylococcaceae</taxon>
        <taxon>Staphylococcus</taxon>
    </lineage>
</organism>
<dbReference type="Gene3D" id="3.60.60.10">
    <property type="entry name" value="Penicillin V Acylase, Chain A"/>
    <property type="match status" value="1"/>
</dbReference>
<proteinExistence type="inferred from homology"/>
<dbReference type="Pfam" id="PF02275">
    <property type="entry name" value="CBAH"/>
    <property type="match status" value="1"/>
</dbReference>
<dbReference type="EMBL" id="RQTE01000041">
    <property type="protein sequence ID" value="RZI04001.1"/>
    <property type="molecule type" value="Genomic_DNA"/>
</dbReference>
<dbReference type="SUPFAM" id="SSF56235">
    <property type="entry name" value="N-terminal nucleophile aminohydrolases (Ntn hydrolases)"/>
    <property type="match status" value="1"/>
</dbReference>
<sequence length="332" mass="37613">MCTSFTFTSQYDADYLGRTMDFSFQLNSFPKVMPRGYEWETSNGRTFDLEYGFVGTAMTTNGVVFADGLNEQGLSIAVLYYSGEASYATSTSSNNINLEPEEFIMWFLGMNKSIADLKENIDKVRILKQVNPALDRVPPLHFLVTDQTGQSVVITPIEGQLIVQDNPVQVLTNNPSLEWHYQNLRQNTTFNVEAPAPQLLGMKHIKPIGVEAGTENLPGGYTSPARFVRAAYFRQYIEDAEDENKRLNNMFKLLDTVSVPRGIILEEGLPHYTQYQCVMNCSNLKYYYRDYYGSDVFTIELTDDLVTADEPKSYTVKPSLKFVNLNEEEADA</sequence>
<dbReference type="PANTHER" id="PTHR35527">
    <property type="entry name" value="CHOLOYLGLYCINE HYDROLASE"/>
    <property type="match status" value="1"/>
</dbReference>
<evidence type="ECO:0000259" key="3">
    <source>
        <dbReference type="Pfam" id="PF02275"/>
    </source>
</evidence>
<protein>
    <submittedName>
        <fullName evidence="5">Choloylglycine hydrolase family protein</fullName>
    </submittedName>
</protein>
<evidence type="ECO:0000313" key="7">
    <source>
        <dbReference type="Proteomes" id="UP000595942"/>
    </source>
</evidence>
<gene>
    <name evidence="5" type="ORF">EIG99_01945</name>
    <name evidence="4" type="ORF">I6J05_11910</name>
</gene>
<comment type="similarity">
    <text evidence="1">Belongs to the peptidase C59 family.</text>
</comment>
<evidence type="ECO:0000313" key="6">
    <source>
        <dbReference type="Proteomes" id="UP000293854"/>
    </source>
</evidence>
<dbReference type="InterPro" id="IPR052193">
    <property type="entry name" value="Peptidase_C59"/>
</dbReference>
<dbReference type="CDD" id="cd00542">
    <property type="entry name" value="Ntn_PVA"/>
    <property type="match status" value="1"/>
</dbReference>
<evidence type="ECO:0000256" key="1">
    <source>
        <dbReference type="ARBA" id="ARBA00006625"/>
    </source>
</evidence>
<dbReference type="InterPro" id="IPR029055">
    <property type="entry name" value="Ntn_hydrolases_N"/>
</dbReference>